<comment type="caution">
    <text evidence="3">The sequence shown here is derived from an EMBL/GenBank/DDBJ whole genome shotgun (WGS) entry which is preliminary data.</text>
</comment>
<evidence type="ECO:0000313" key="4">
    <source>
        <dbReference type="Proteomes" id="UP000887104"/>
    </source>
</evidence>
<dbReference type="Proteomes" id="UP000887104">
    <property type="component" value="Unassembled WGS sequence"/>
</dbReference>
<proteinExistence type="predicted"/>
<feature type="transmembrane region" description="Helical" evidence="2">
    <location>
        <begin position="12"/>
        <end position="32"/>
    </location>
</feature>
<dbReference type="EMBL" id="BPEY01000111">
    <property type="protein sequence ID" value="GIU51284.1"/>
    <property type="molecule type" value="Genomic_DNA"/>
</dbReference>
<keyword evidence="2" id="KW-0472">Membrane</keyword>
<feature type="compositionally biased region" description="Polar residues" evidence="1">
    <location>
        <begin position="131"/>
        <end position="140"/>
    </location>
</feature>
<accession>A0ABQ4PQC7</accession>
<keyword evidence="2" id="KW-0812">Transmembrane</keyword>
<name>A0ABQ4PQC7_9GAMM</name>
<feature type="region of interest" description="Disordered" evidence="1">
    <location>
        <begin position="125"/>
        <end position="146"/>
    </location>
</feature>
<sequence length="218" mass="23373">MTQPLDRNRKILIGLSATMMIAALGAGAYTFLQPTNTSVLQPLEPTLTTVTDSVPYQLPEHAIEQQPALTQHIQPQPMQQSAPPTQAIEDSIPASAKQILKLSEQIQLSELQTAADKAALNAKNAKSALSGQSPAPSQLDNLFDDRQPSDKTVNVLDTVSIKSLVSTTAGVTGYLAIGNELMPIKKGSRIGDIRVIDMTAQYVDLSHKGKTARKYLGS</sequence>
<evidence type="ECO:0000256" key="1">
    <source>
        <dbReference type="SAM" id="MobiDB-lite"/>
    </source>
</evidence>
<organism evidence="3 4">
    <name type="scientific">Shewanella sairae</name>
    <dbReference type="NCBI Taxonomy" id="190310"/>
    <lineage>
        <taxon>Bacteria</taxon>
        <taxon>Pseudomonadati</taxon>
        <taxon>Pseudomonadota</taxon>
        <taxon>Gammaproteobacteria</taxon>
        <taxon>Alteromonadales</taxon>
        <taxon>Shewanellaceae</taxon>
        <taxon>Shewanella</taxon>
    </lineage>
</organism>
<keyword evidence="4" id="KW-1185">Reference proteome</keyword>
<gene>
    <name evidence="3" type="ORF">TUM4438_40360</name>
</gene>
<reference evidence="3" key="1">
    <citation type="submission" date="2021-05" db="EMBL/GenBank/DDBJ databases">
        <title>Molecular characterization for Shewanella algae harboring chromosomal blaOXA-55-like strains isolated from clinical and environment sample.</title>
        <authorList>
            <person name="Ohama Y."/>
            <person name="Aoki K."/>
            <person name="Harada S."/>
            <person name="Moriya K."/>
            <person name="Ishii Y."/>
            <person name="Tateda K."/>
        </authorList>
    </citation>
    <scope>NUCLEOTIDE SEQUENCE</scope>
    <source>
        <strain evidence="3">JCM 11563</strain>
    </source>
</reference>
<evidence type="ECO:0008006" key="5">
    <source>
        <dbReference type="Google" id="ProtNLM"/>
    </source>
</evidence>
<evidence type="ECO:0000313" key="3">
    <source>
        <dbReference type="EMBL" id="GIU51284.1"/>
    </source>
</evidence>
<protein>
    <recommendedName>
        <fullName evidence="5">Type IV pilus biogenesis protein PilP</fullName>
    </recommendedName>
</protein>
<keyword evidence="2" id="KW-1133">Transmembrane helix</keyword>
<evidence type="ECO:0000256" key="2">
    <source>
        <dbReference type="SAM" id="Phobius"/>
    </source>
</evidence>
<dbReference type="RefSeq" id="WP_220783001.1">
    <property type="nucleotide sequence ID" value="NZ_BPEY01000111.1"/>
</dbReference>